<proteinExistence type="predicted"/>
<dbReference type="InterPro" id="IPR012337">
    <property type="entry name" value="RNaseH-like_sf"/>
</dbReference>
<evidence type="ECO:0000313" key="3">
    <source>
        <dbReference type="Proteomes" id="UP001321473"/>
    </source>
</evidence>
<feature type="region of interest" description="Disordered" evidence="1">
    <location>
        <begin position="159"/>
        <end position="179"/>
    </location>
</feature>
<gene>
    <name evidence="2" type="ORF">V5799_031708</name>
</gene>
<comment type="caution">
    <text evidence="2">The sequence shown here is derived from an EMBL/GenBank/DDBJ whole genome shotgun (WGS) entry which is preliminary data.</text>
</comment>
<dbReference type="AlphaFoldDB" id="A0AAQ4DT93"/>
<reference evidence="2 3" key="1">
    <citation type="journal article" date="2023" name="Arcadia Sci">
        <title>De novo assembly of a long-read Amblyomma americanum tick genome.</title>
        <authorList>
            <person name="Chou S."/>
            <person name="Poskanzer K.E."/>
            <person name="Rollins M."/>
            <person name="Thuy-Boun P.S."/>
        </authorList>
    </citation>
    <scope>NUCLEOTIDE SEQUENCE [LARGE SCALE GENOMIC DNA]</scope>
    <source>
        <strain evidence="2">F_SG_1</strain>
        <tissue evidence="2">Salivary glands</tissue>
    </source>
</reference>
<feature type="compositionally biased region" description="Acidic residues" evidence="1">
    <location>
        <begin position="163"/>
        <end position="179"/>
    </location>
</feature>
<dbReference type="Proteomes" id="UP001321473">
    <property type="component" value="Unassembled WGS sequence"/>
</dbReference>
<sequence>MDTDLRGHFTYLGHMKDTSSVILKCTNCKKELRGKGNNEWNFTRHMKAHNRGRKHSEALPLELWTCFSRESVIAVKVHFIDSAWELRSDVLAFATFEVVHTGKNTENKVESLLHNHDLTPEHISFVMADNAANMVKAFKVPSAEQQEWKSVVHLKKAERSIAEDDSGDDEGSEDEVQED</sequence>
<keyword evidence="3" id="KW-1185">Reference proteome</keyword>
<protein>
    <recommendedName>
        <fullName evidence="4">BED-type domain-containing protein</fullName>
    </recommendedName>
</protein>
<evidence type="ECO:0000313" key="2">
    <source>
        <dbReference type="EMBL" id="KAK8765683.1"/>
    </source>
</evidence>
<accession>A0AAQ4DT93</accession>
<organism evidence="2 3">
    <name type="scientific">Amblyomma americanum</name>
    <name type="common">Lone star tick</name>
    <dbReference type="NCBI Taxonomy" id="6943"/>
    <lineage>
        <taxon>Eukaryota</taxon>
        <taxon>Metazoa</taxon>
        <taxon>Ecdysozoa</taxon>
        <taxon>Arthropoda</taxon>
        <taxon>Chelicerata</taxon>
        <taxon>Arachnida</taxon>
        <taxon>Acari</taxon>
        <taxon>Parasitiformes</taxon>
        <taxon>Ixodida</taxon>
        <taxon>Ixodoidea</taxon>
        <taxon>Ixodidae</taxon>
        <taxon>Amblyomminae</taxon>
        <taxon>Amblyomma</taxon>
    </lineage>
</organism>
<dbReference type="SUPFAM" id="SSF53098">
    <property type="entry name" value="Ribonuclease H-like"/>
    <property type="match status" value="1"/>
</dbReference>
<evidence type="ECO:0000256" key="1">
    <source>
        <dbReference type="SAM" id="MobiDB-lite"/>
    </source>
</evidence>
<dbReference type="EMBL" id="JARKHS020027118">
    <property type="protein sequence ID" value="KAK8765683.1"/>
    <property type="molecule type" value="Genomic_DNA"/>
</dbReference>
<evidence type="ECO:0008006" key="4">
    <source>
        <dbReference type="Google" id="ProtNLM"/>
    </source>
</evidence>
<name>A0AAQ4DT93_AMBAM</name>